<gene>
    <name evidence="1" type="ORF">DFP89_10824</name>
</gene>
<dbReference type="EMBL" id="QPJL01000008">
    <property type="protein sequence ID" value="RCW84081.1"/>
    <property type="molecule type" value="Genomic_DNA"/>
</dbReference>
<dbReference type="OrthoDB" id="7827015at2"/>
<reference evidence="1 2" key="1">
    <citation type="submission" date="2018-07" db="EMBL/GenBank/DDBJ databases">
        <title>Genomic Encyclopedia of Type Strains, Phase III (KMG-III): the genomes of soil and plant-associated and newly described type strains.</title>
        <authorList>
            <person name="Whitman W."/>
        </authorList>
    </citation>
    <scope>NUCLEOTIDE SEQUENCE [LARGE SCALE GENOMIC DNA]</scope>
    <source>
        <strain evidence="1 2">CECT 8525</strain>
    </source>
</reference>
<organism evidence="1 2">
    <name type="scientific">Paracoccus lutimaris</name>
    <dbReference type="NCBI Taxonomy" id="1490030"/>
    <lineage>
        <taxon>Bacteria</taxon>
        <taxon>Pseudomonadati</taxon>
        <taxon>Pseudomonadota</taxon>
        <taxon>Alphaproteobacteria</taxon>
        <taxon>Rhodobacterales</taxon>
        <taxon>Paracoccaceae</taxon>
        <taxon>Paracoccus</taxon>
    </lineage>
</organism>
<proteinExistence type="predicted"/>
<name>A0A368YV52_9RHOB</name>
<evidence type="ECO:0000313" key="2">
    <source>
        <dbReference type="Proteomes" id="UP000253345"/>
    </source>
</evidence>
<dbReference type="AlphaFoldDB" id="A0A368YV52"/>
<keyword evidence="2" id="KW-1185">Reference proteome</keyword>
<evidence type="ECO:0000313" key="1">
    <source>
        <dbReference type="EMBL" id="RCW84081.1"/>
    </source>
</evidence>
<sequence>MGMRPRKWLERKARERAHRQWGELSENVDRIGAAQLHRLRDEALGLRGSLNRFLSGTDRRAQVSRRALDALSLPGGTDWRWRPGFMAGPITPRGLAEPASGASLGAQATVWHDCPQRALILEQVRSPGVTDLSPFGLRLEVFGFSGSFLSVAIELPREALAGLTRDHVIRLETGIEVERPIGIYARLNIGHGPNTEEIPRKFADLEAGLQSRQVIEFDLAYTEMNERRLEKIWLDLIFESPRMSAVEIHELVLSRHLRAEF</sequence>
<dbReference type="InterPro" id="IPR045514">
    <property type="entry name" value="DUF6478"/>
</dbReference>
<protein>
    <submittedName>
        <fullName evidence="1">Uncharacterized protein</fullName>
    </submittedName>
</protein>
<dbReference type="RefSeq" id="WP_114349069.1">
    <property type="nucleotide sequence ID" value="NZ_QPJL01000008.1"/>
</dbReference>
<dbReference type="Proteomes" id="UP000253345">
    <property type="component" value="Unassembled WGS sequence"/>
</dbReference>
<comment type="caution">
    <text evidence="1">The sequence shown here is derived from an EMBL/GenBank/DDBJ whole genome shotgun (WGS) entry which is preliminary data.</text>
</comment>
<dbReference type="Pfam" id="PF20086">
    <property type="entry name" value="DUF6478"/>
    <property type="match status" value="1"/>
</dbReference>
<accession>A0A368YV52</accession>